<evidence type="ECO:0000256" key="1">
    <source>
        <dbReference type="ARBA" id="ARBA00022448"/>
    </source>
</evidence>
<name>A0ABU5ITE6_9BACI</name>
<keyword evidence="3 5" id="KW-0067">ATP-binding</keyword>
<dbReference type="InterPro" id="IPR003439">
    <property type="entry name" value="ABC_transporter-like_ATP-bd"/>
</dbReference>
<dbReference type="Proteomes" id="UP001290455">
    <property type="component" value="Unassembled WGS sequence"/>
</dbReference>
<dbReference type="PANTHER" id="PTHR42939">
    <property type="entry name" value="ABC TRANSPORTER ATP-BINDING PROTEIN ALBC-RELATED"/>
    <property type="match status" value="1"/>
</dbReference>
<gene>
    <name evidence="5" type="ORF">SM124_01410</name>
</gene>
<evidence type="ECO:0000256" key="3">
    <source>
        <dbReference type="ARBA" id="ARBA00022840"/>
    </source>
</evidence>
<dbReference type="PANTHER" id="PTHR42939:SF1">
    <property type="entry name" value="ABC TRANSPORTER ATP-BINDING PROTEIN ALBC-RELATED"/>
    <property type="match status" value="1"/>
</dbReference>
<dbReference type="EMBL" id="JAXOFX010000001">
    <property type="protein sequence ID" value="MDZ5470396.1"/>
    <property type="molecule type" value="Genomic_DNA"/>
</dbReference>
<dbReference type="GO" id="GO:0005524">
    <property type="term" value="F:ATP binding"/>
    <property type="evidence" value="ECO:0007669"/>
    <property type="project" value="UniProtKB-KW"/>
</dbReference>
<proteinExistence type="predicted"/>
<accession>A0ABU5ITE6</accession>
<dbReference type="Gene3D" id="3.40.50.300">
    <property type="entry name" value="P-loop containing nucleotide triphosphate hydrolases"/>
    <property type="match status" value="1"/>
</dbReference>
<organism evidence="5 6">
    <name type="scientific">Robertmurraya mangrovi</name>
    <dbReference type="NCBI Taxonomy" id="3098077"/>
    <lineage>
        <taxon>Bacteria</taxon>
        <taxon>Bacillati</taxon>
        <taxon>Bacillota</taxon>
        <taxon>Bacilli</taxon>
        <taxon>Bacillales</taxon>
        <taxon>Bacillaceae</taxon>
        <taxon>Robertmurraya</taxon>
    </lineage>
</organism>
<reference evidence="5 6" key="1">
    <citation type="submission" date="2023-11" db="EMBL/GenBank/DDBJ databases">
        <title>Bacillus jintuensis, isolated from a mudflat on the Beibu Gulf coast.</title>
        <authorList>
            <person name="Li M."/>
        </authorList>
    </citation>
    <scope>NUCLEOTIDE SEQUENCE [LARGE SCALE GENOMIC DNA]</scope>
    <source>
        <strain evidence="5 6">31A1R</strain>
    </source>
</reference>
<protein>
    <submittedName>
        <fullName evidence="5">ATP-binding cassette domain-containing protein</fullName>
    </submittedName>
</protein>
<evidence type="ECO:0000313" key="5">
    <source>
        <dbReference type="EMBL" id="MDZ5470396.1"/>
    </source>
</evidence>
<dbReference type="SUPFAM" id="SSF52540">
    <property type="entry name" value="P-loop containing nucleoside triphosphate hydrolases"/>
    <property type="match status" value="1"/>
</dbReference>
<feature type="domain" description="ABC transporter" evidence="4">
    <location>
        <begin position="6"/>
        <end position="210"/>
    </location>
</feature>
<evidence type="ECO:0000313" key="6">
    <source>
        <dbReference type="Proteomes" id="UP001290455"/>
    </source>
</evidence>
<evidence type="ECO:0000259" key="4">
    <source>
        <dbReference type="PROSITE" id="PS50893"/>
    </source>
</evidence>
<dbReference type="SMART" id="SM00382">
    <property type="entry name" value="AAA"/>
    <property type="match status" value="1"/>
</dbReference>
<keyword evidence="2" id="KW-0547">Nucleotide-binding</keyword>
<dbReference type="InterPro" id="IPR003593">
    <property type="entry name" value="AAA+_ATPase"/>
</dbReference>
<keyword evidence="6" id="KW-1185">Reference proteome</keyword>
<dbReference type="InterPro" id="IPR027417">
    <property type="entry name" value="P-loop_NTPase"/>
</dbReference>
<dbReference type="PROSITE" id="PS50893">
    <property type="entry name" value="ABC_TRANSPORTER_2"/>
    <property type="match status" value="1"/>
</dbReference>
<dbReference type="InterPro" id="IPR051782">
    <property type="entry name" value="ABC_Transporter_VariousFunc"/>
</dbReference>
<dbReference type="Pfam" id="PF00005">
    <property type="entry name" value="ABC_tran"/>
    <property type="match status" value="1"/>
</dbReference>
<dbReference type="RefSeq" id="WP_322444699.1">
    <property type="nucleotide sequence ID" value="NZ_JAXOFX010000001.1"/>
</dbReference>
<sequence length="212" mass="23716">MSKIVFEAVNAEKVVEGFPILKNINLQIRAGEVIAIVGANGSGKNSLLNLIGAIYDQTSGVVNRYAKKIGYVPMNLPDSIEFKVEEYLSLVGRMSGRAIKTLVKDIHHYADIFKITPDLVSTLSSCSKCTKHKVCIIQVLLNNPKILLLDEPFSFIEKEFQFELFHQLLSIKGDKTIVFTVSEELVFDKHVDKIINVKNGEIVSIQETQLNH</sequence>
<comment type="caution">
    <text evidence="5">The sequence shown here is derived from an EMBL/GenBank/DDBJ whole genome shotgun (WGS) entry which is preliminary data.</text>
</comment>
<keyword evidence="1" id="KW-0813">Transport</keyword>
<evidence type="ECO:0000256" key="2">
    <source>
        <dbReference type="ARBA" id="ARBA00022741"/>
    </source>
</evidence>